<evidence type="ECO:0000313" key="4">
    <source>
        <dbReference type="EMBL" id="TWT67863.1"/>
    </source>
</evidence>
<dbReference type="GO" id="GO:0045493">
    <property type="term" value="P:xylan catabolic process"/>
    <property type="evidence" value="ECO:0007669"/>
    <property type="project" value="UniProtKB-KW"/>
</dbReference>
<feature type="chain" id="PRO_5023022584" evidence="3">
    <location>
        <begin position="28"/>
        <end position="372"/>
    </location>
</feature>
<dbReference type="EMBL" id="SJPL01000001">
    <property type="protein sequence ID" value="TWT67863.1"/>
    <property type="molecule type" value="Genomic_DNA"/>
</dbReference>
<dbReference type="CDD" id="cd08994">
    <property type="entry name" value="GH43_62_32_68_117_130-like"/>
    <property type="match status" value="1"/>
</dbReference>
<keyword evidence="2" id="KW-0119">Carbohydrate metabolism</keyword>
<reference evidence="4 5" key="1">
    <citation type="submission" date="2019-02" db="EMBL/GenBank/DDBJ databases">
        <title>Deep-cultivation of Planctomycetes and their phenomic and genomic characterization uncovers novel biology.</title>
        <authorList>
            <person name="Wiegand S."/>
            <person name="Jogler M."/>
            <person name="Boedeker C."/>
            <person name="Pinto D."/>
            <person name="Vollmers J."/>
            <person name="Rivas-Marin E."/>
            <person name="Kohn T."/>
            <person name="Peeters S.H."/>
            <person name="Heuer A."/>
            <person name="Rast P."/>
            <person name="Oberbeckmann S."/>
            <person name="Bunk B."/>
            <person name="Jeske O."/>
            <person name="Meyerdierks A."/>
            <person name="Storesund J.E."/>
            <person name="Kallscheuer N."/>
            <person name="Luecker S."/>
            <person name="Lage O.M."/>
            <person name="Pohl T."/>
            <person name="Merkel B.J."/>
            <person name="Hornburger P."/>
            <person name="Mueller R.-W."/>
            <person name="Bruemmer F."/>
            <person name="Labrenz M."/>
            <person name="Spormann A.M."/>
            <person name="Op Den Camp H."/>
            <person name="Overmann J."/>
            <person name="Amann R."/>
            <person name="Jetten M.S.M."/>
            <person name="Mascher T."/>
            <person name="Medema M.H."/>
            <person name="Devos D.P."/>
            <person name="Kaster A.-K."/>
            <person name="Ovreas L."/>
            <person name="Rohde M."/>
            <person name="Galperin M.Y."/>
            <person name="Jogler C."/>
        </authorList>
    </citation>
    <scope>NUCLEOTIDE SEQUENCE [LARGE SCALE GENOMIC DNA]</scope>
    <source>
        <strain evidence="4 5">Pan14r</strain>
    </source>
</reference>
<keyword evidence="3" id="KW-0732">Signal</keyword>
<dbReference type="OrthoDB" id="9794572at2"/>
<sequence precursor="true">MKVIKSIACSLVLCCIASIGLTSPARAESPHTDDPAQLNLHAMLSPVPASAKFIDEGYYIWGGSMVRDADGKCHLLYSRWPRDLKHGAWVTHSEIAHAVADHPLGPYKHVDIALPERGGEYWDGLCTHNPTVHEFDGKYYLYYMGNTGDGKPTERLNWTHRNNQRIGVAVADHPAGPWKRFDQPLIDITPDESAHDALMTSNPSILRRSDGTFVLIYKAVGLKRERPFGGPVVHLAATSDSPTGPFEKHMKPLFTVPGENFSAEDPFIWSQGDTCLAIVNDHHGAFNGLNNDSLSLFTSKNGLDWEIAANPLVTARELTWADGTYQKLNRLERPQLWMENGKPAVLFCAAEETAQQVHSFNVHIPLTPPDAK</sequence>
<dbReference type="SUPFAM" id="SSF75005">
    <property type="entry name" value="Arabinanase/levansucrase/invertase"/>
    <property type="match status" value="1"/>
</dbReference>
<proteinExistence type="predicted"/>
<feature type="signal peptide" evidence="3">
    <location>
        <begin position="1"/>
        <end position="27"/>
    </location>
</feature>
<name>A0A5C5XZY3_9PLAN</name>
<evidence type="ECO:0000313" key="5">
    <source>
        <dbReference type="Proteomes" id="UP000317238"/>
    </source>
</evidence>
<dbReference type="PANTHER" id="PTHR43772">
    <property type="entry name" value="ENDO-1,4-BETA-XYLANASE"/>
    <property type="match status" value="1"/>
</dbReference>
<dbReference type="PANTHER" id="PTHR43772:SF2">
    <property type="entry name" value="PUTATIVE (AFU_ORTHOLOGUE AFUA_2G04480)-RELATED"/>
    <property type="match status" value="1"/>
</dbReference>
<keyword evidence="5" id="KW-1185">Reference proteome</keyword>
<evidence type="ECO:0000256" key="1">
    <source>
        <dbReference type="ARBA" id="ARBA00022651"/>
    </source>
</evidence>
<keyword evidence="4" id="KW-0378">Hydrolase</keyword>
<dbReference type="InterPro" id="IPR023296">
    <property type="entry name" value="Glyco_hydro_beta-prop_sf"/>
</dbReference>
<gene>
    <name evidence="4" type="ORF">Pan14r_01010</name>
</gene>
<keyword evidence="1" id="KW-0624">Polysaccharide degradation</keyword>
<keyword evidence="1" id="KW-0858">Xylan degradation</keyword>
<evidence type="ECO:0000256" key="3">
    <source>
        <dbReference type="SAM" id="SignalP"/>
    </source>
</evidence>
<comment type="caution">
    <text evidence="4">The sequence shown here is derived from an EMBL/GenBank/DDBJ whole genome shotgun (WGS) entry which is preliminary data.</text>
</comment>
<organism evidence="4 5">
    <name type="scientific">Crateriforma conspicua</name>
    <dbReference type="NCBI Taxonomy" id="2527996"/>
    <lineage>
        <taxon>Bacteria</taxon>
        <taxon>Pseudomonadati</taxon>
        <taxon>Planctomycetota</taxon>
        <taxon>Planctomycetia</taxon>
        <taxon>Planctomycetales</taxon>
        <taxon>Planctomycetaceae</taxon>
        <taxon>Crateriforma</taxon>
    </lineage>
</organism>
<dbReference type="InterPro" id="IPR052176">
    <property type="entry name" value="Glycosyl_Hydrlase_43_Enz"/>
</dbReference>
<protein>
    <submittedName>
        <fullName evidence="4">Glycosyl hydrolases family 43</fullName>
    </submittedName>
</protein>
<dbReference type="Gene3D" id="2.115.10.20">
    <property type="entry name" value="Glycosyl hydrolase domain, family 43"/>
    <property type="match status" value="1"/>
</dbReference>
<accession>A0A5C5XZY3</accession>
<dbReference type="AlphaFoldDB" id="A0A5C5XZY3"/>
<dbReference type="GO" id="GO:0016787">
    <property type="term" value="F:hydrolase activity"/>
    <property type="evidence" value="ECO:0007669"/>
    <property type="project" value="UniProtKB-KW"/>
</dbReference>
<dbReference type="RefSeq" id="WP_146438006.1">
    <property type="nucleotide sequence ID" value="NZ_SJPL01000001.1"/>
</dbReference>
<evidence type="ECO:0000256" key="2">
    <source>
        <dbReference type="ARBA" id="ARBA00023277"/>
    </source>
</evidence>
<dbReference type="Proteomes" id="UP000317238">
    <property type="component" value="Unassembled WGS sequence"/>
</dbReference>